<keyword evidence="1" id="KW-0805">Transcription regulation</keyword>
<dbReference type="RefSeq" id="WP_167186206.1">
    <property type="nucleotide sequence ID" value="NZ_JAAONZ010000007.1"/>
</dbReference>
<dbReference type="Pfam" id="PF13404">
    <property type="entry name" value="HTH_AsnC-type"/>
    <property type="match status" value="1"/>
</dbReference>
<reference evidence="5" key="1">
    <citation type="submission" date="2020-03" db="EMBL/GenBank/DDBJ databases">
        <authorList>
            <person name="Guo F."/>
        </authorList>
    </citation>
    <scope>NUCLEOTIDE SEQUENCE</scope>
    <source>
        <strain evidence="5">JCM 30134</strain>
    </source>
</reference>
<gene>
    <name evidence="5" type="ORF">G8770_10945</name>
</gene>
<evidence type="ECO:0000313" key="5">
    <source>
        <dbReference type="EMBL" id="NHO66061.1"/>
    </source>
</evidence>
<dbReference type="InterPro" id="IPR036388">
    <property type="entry name" value="WH-like_DNA-bd_sf"/>
</dbReference>
<proteinExistence type="predicted"/>
<dbReference type="GO" id="GO:0043565">
    <property type="term" value="F:sequence-specific DNA binding"/>
    <property type="evidence" value="ECO:0007669"/>
    <property type="project" value="InterPro"/>
</dbReference>
<dbReference type="PANTHER" id="PTHR30154:SF34">
    <property type="entry name" value="TRANSCRIPTIONAL REGULATOR AZLB"/>
    <property type="match status" value="1"/>
</dbReference>
<dbReference type="AlphaFoldDB" id="A0A9E5JV71"/>
<keyword evidence="2" id="KW-0238">DNA-binding</keyword>
<dbReference type="InterPro" id="IPR000485">
    <property type="entry name" value="AsnC-type_HTH_dom"/>
</dbReference>
<dbReference type="PANTHER" id="PTHR30154">
    <property type="entry name" value="LEUCINE-RESPONSIVE REGULATORY PROTEIN"/>
    <property type="match status" value="1"/>
</dbReference>
<dbReference type="InterPro" id="IPR011008">
    <property type="entry name" value="Dimeric_a/b-barrel"/>
</dbReference>
<dbReference type="InterPro" id="IPR019888">
    <property type="entry name" value="Tscrpt_reg_AsnC-like"/>
</dbReference>
<evidence type="ECO:0000256" key="1">
    <source>
        <dbReference type="ARBA" id="ARBA00023015"/>
    </source>
</evidence>
<dbReference type="PRINTS" id="PR00033">
    <property type="entry name" value="HTHASNC"/>
</dbReference>
<dbReference type="Gene3D" id="1.10.10.10">
    <property type="entry name" value="Winged helix-like DNA-binding domain superfamily/Winged helix DNA-binding domain"/>
    <property type="match status" value="1"/>
</dbReference>
<dbReference type="EMBL" id="JAAONZ010000007">
    <property type="protein sequence ID" value="NHO66061.1"/>
    <property type="molecule type" value="Genomic_DNA"/>
</dbReference>
<dbReference type="Gene3D" id="3.30.70.920">
    <property type="match status" value="1"/>
</dbReference>
<evidence type="ECO:0000313" key="6">
    <source>
        <dbReference type="Proteomes" id="UP000787472"/>
    </source>
</evidence>
<protein>
    <submittedName>
        <fullName evidence="5">Lrp/AsnC family transcriptional regulator</fullName>
    </submittedName>
</protein>
<sequence>MKNVEHESCVLDDLDIRIIEALNIDGRMPVTDIAARVDSTPSTVRKRMQRMDELEVMRVVAITDYYAAGYDVLMAIGVEVENRSAEEVGLELAELDKVFSVNLTTGRFDLEILVAASNHEELSQIVHEELAAVRGISGLDTAFALDVFKYRSNLATTLRSIPK</sequence>
<dbReference type="GO" id="GO:0043200">
    <property type="term" value="P:response to amino acid"/>
    <property type="evidence" value="ECO:0007669"/>
    <property type="project" value="TreeGrafter"/>
</dbReference>
<dbReference type="Pfam" id="PF01037">
    <property type="entry name" value="AsnC_trans_reg"/>
    <property type="match status" value="1"/>
</dbReference>
<accession>A0A9E5JV71</accession>
<dbReference type="Proteomes" id="UP000787472">
    <property type="component" value="Unassembled WGS sequence"/>
</dbReference>
<dbReference type="SUPFAM" id="SSF46785">
    <property type="entry name" value="Winged helix' DNA-binding domain"/>
    <property type="match status" value="1"/>
</dbReference>
<evidence type="ECO:0000256" key="2">
    <source>
        <dbReference type="ARBA" id="ARBA00023125"/>
    </source>
</evidence>
<evidence type="ECO:0000259" key="4">
    <source>
        <dbReference type="PROSITE" id="PS50956"/>
    </source>
</evidence>
<evidence type="ECO:0000256" key="3">
    <source>
        <dbReference type="ARBA" id="ARBA00023163"/>
    </source>
</evidence>
<organism evidence="5 6">
    <name type="scientific">Pseudomaricurvus hydrocarbonicus</name>
    <dbReference type="NCBI Taxonomy" id="1470433"/>
    <lineage>
        <taxon>Bacteria</taxon>
        <taxon>Pseudomonadati</taxon>
        <taxon>Pseudomonadota</taxon>
        <taxon>Gammaproteobacteria</taxon>
        <taxon>Cellvibrionales</taxon>
        <taxon>Cellvibrionaceae</taxon>
        <taxon>Pseudomaricurvus</taxon>
    </lineage>
</organism>
<comment type="caution">
    <text evidence="5">The sequence shown here is derived from an EMBL/GenBank/DDBJ whole genome shotgun (WGS) entry which is preliminary data.</text>
</comment>
<keyword evidence="3" id="KW-0804">Transcription</keyword>
<dbReference type="GO" id="GO:0005829">
    <property type="term" value="C:cytosol"/>
    <property type="evidence" value="ECO:0007669"/>
    <property type="project" value="TreeGrafter"/>
</dbReference>
<dbReference type="SUPFAM" id="SSF54909">
    <property type="entry name" value="Dimeric alpha+beta barrel"/>
    <property type="match status" value="1"/>
</dbReference>
<name>A0A9E5JV71_9GAMM</name>
<dbReference type="SMART" id="SM00344">
    <property type="entry name" value="HTH_ASNC"/>
    <property type="match status" value="1"/>
</dbReference>
<keyword evidence="6" id="KW-1185">Reference proteome</keyword>
<feature type="domain" description="HTH asnC-type" evidence="4">
    <location>
        <begin position="11"/>
        <end position="71"/>
    </location>
</feature>
<dbReference type="InterPro" id="IPR036390">
    <property type="entry name" value="WH_DNA-bd_sf"/>
</dbReference>
<dbReference type="InterPro" id="IPR019887">
    <property type="entry name" value="Tscrpt_reg_AsnC/Lrp_C"/>
</dbReference>
<dbReference type="PROSITE" id="PS50956">
    <property type="entry name" value="HTH_ASNC_2"/>
    <property type="match status" value="1"/>
</dbReference>